<evidence type="ECO:0000256" key="5">
    <source>
        <dbReference type="ARBA" id="ARBA00023295"/>
    </source>
</evidence>
<feature type="site" description="Important for catalytic activity, responsible for pKa modulation of the active site Glu and correct orientation of both the proton donor and substrate" evidence="7">
    <location>
        <position position="141"/>
    </location>
</feature>
<dbReference type="InterPro" id="IPR035992">
    <property type="entry name" value="Ricin_B-like_lectins"/>
</dbReference>
<evidence type="ECO:0000256" key="7">
    <source>
        <dbReference type="PIRSR" id="PIRSR606710-2"/>
    </source>
</evidence>
<dbReference type="EMBL" id="JAHESC010000013">
    <property type="protein sequence ID" value="MBT1687038.1"/>
    <property type="molecule type" value="Genomic_DNA"/>
</dbReference>
<evidence type="ECO:0000256" key="3">
    <source>
        <dbReference type="ARBA" id="ARBA00022801"/>
    </source>
</evidence>
<evidence type="ECO:0000256" key="1">
    <source>
        <dbReference type="ARBA" id="ARBA00009865"/>
    </source>
</evidence>
<dbReference type="RefSeq" id="WP_254090275.1">
    <property type="nucleotide sequence ID" value="NZ_JAHESC010000013.1"/>
</dbReference>
<dbReference type="SUPFAM" id="SSF75005">
    <property type="entry name" value="Arabinanase/levansucrase/invertase"/>
    <property type="match status" value="1"/>
</dbReference>
<dbReference type="SUPFAM" id="SSF50370">
    <property type="entry name" value="Ricin B-like lectins"/>
    <property type="match status" value="2"/>
</dbReference>
<sequence>MKARNIFMLLALLLVWAQVQSQPQFTGNPLINGADPEIHYFNGLYYIYTTSVDTKKFHAYSSLDLTNWKDEGVIFDIGPQCTWAENNGWAPGVAFRNNQYYFYYTAEVKIGVAVGNTPIGPFTDLGSPLIGTDPYTNDIIDAMVFVDDDGQAYIYYGGSSGAQMVVRRLNPDMISLATGPTNITPQGYTEAPFLVKRNGIYYMMYSNGAWYNDTYNVRYSTASSPTGPWTYRGVILQSNSEDKGPGHHSVLKIGNCDEYYIIYHRYENGLGGERKVCIDRMYFNDAGLIDNVNMTNYGVVPRIPDNSCPPLSIVSGGIYKLTHKGTNQCLDVVNNSSQPGANVQQYTDSNNDAQRWVITLESDGFYKLKHKGTNQCLDVVNNSNQSNANVQQYTDLGNDAQRWKLEAMSDGYFKITHKGTNQCLDVVNNSNQPNANVQQHLDNNSDAQRWRLDLIEVPIVSGGLYRFTHKGTNQCLDVAGNSGAAGANVHQWTDNTNDAQRWYVTLESDGHYKLRHKGTPMVLDVDGNSSTAGANVQQYNDLGGDAQRWKIDLIGSYVKLTHKGTTQCLDVSNNSAEPGTNVGQWHDGPNNDAQRWKMDLMPDVAPVNGNGTGLTGNYFNGMNFETPVLTRTDAVVNFDWASGSPATGVNADQFSARWTGQVQPRYSGEYTFYITNDDGGRLWVNNQLIINKWKDDGGSTVYGTILLNAGQKYDIRMEYYENAYGAKAKLEWSGVLQVREVVPASQLYPGAPLARVAGTEILSSEEGHVVMYPVPGKSGEPNDVTIRVNPTAQKVSLSFLDGQGKRMMSDEYRVTDSKISVTLPAVSPGLYLIRVNDSSRTWTERYLIK</sequence>
<feature type="chain" id="PRO_5043029735" evidence="8">
    <location>
        <begin position="22"/>
        <end position="849"/>
    </location>
</feature>
<dbReference type="Gene3D" id="3.90.182.10">
    <property type="entry name" value="Toxin - Anthrax Protective Antigen,domain 1"/>
    <property type="match status" value="1"/>
</dbReference>
<feature type="active site" description="Proton acceptor" evidence="6">
    <location>
        <position position="35"/>
    </location>
</feature>
<evidence type="ECO:0000256" key="8">
    <source>
        <dbReference type="SAM" id="SignalP"/>
    </source>
</evidence>
<evidence type="ECO:0000256" key="2">
    <source>
        <dbReference type="ARBA" id="ARBA00022651"/>
    </source>
</evidence>
<keyword evidence="2" id="KW-0858">Xylan degradation</keyword>
<dbReference type="InterPro" id="IPR000772">
    <property type="entry name" value="Ricin_B_lectin"/>
</dbReference>
<dbReference type="SUPFAM" id="SSF56988">
    <property type="entry name" value="Anthrax protective antigen"/>
    <property type="match status" value="1"/>
</dbReference>
<dbReference type="SMART" id="SM00458">
    <property type="entry name" value="RICIN"/>
    <property type="match status" value="2"/>
</dbReference>
<dbReference type="Proteomes" id="UP001319180">
    <property type="component" value="Unassembled WGS sequence"/>
</dbReference>
<keyword evidence="4" id="KW-0119">Carbohydrate metabolism</keyword>
<dbReference type="SMART" id="SM00758">
    <property type="entry name" value="PA14"/>
    <property type="match status" value="1"/>
</dbReference>
<protein>
    <submittedName>
        <fullName evidence="10">RICIN domain-containing protein</fullName>
    </submittedName>
</protein>
<dbReference type="Gene3D" id="2.115.10.20">
    <property type="entry name" value="Glycosyl hydrolase domain, family 43"/>
    <property type="match status" value="1"/>
</dbReference>
<dbReference type="InterPro" id="IPR052176">
    <property type="entry name" value="Glycosyl_Hydrlase_43_Enz"/>
</dbReference>
<dbReference type="PANTHER" id="PTHR43772:SF2">
    <property type="entry name" value="PUTATIVE (AFU_ORTHOLOGUE AFUA_2G04480)-RELATED"/>
    <property type="match status" value="1"/>
</dbReference>
<dbReference type="PROSITE" id="PS50231">
    <property type="entry name" value="RICIN_B_LECTIN"/>
    <property type="match status" value="2"/>
</dbReference>
<evidence type="ECO:0000313" key="11">
    <source>
        <dbReference type="Proteomes" id="UP001319180"/>
    </source>
</evidence>
<gene>
    <name evidence="10" type="ORF">KK078_10740</name>
</gene>
<feature type="active site" description="Proton donor" evidence="6">
    <location>
        <position position="190"/>
    </location>
</feature>
<dbReference type="Gene3D" id="2.80.10.50">
    <property type="match status" value="4"/>
</dbReference>
<dbReference type="CDD" id="cd09004">
    <property type="entry name" value="GH43_bXyl-like"/>
    <property type="match status" value="1"/>
</dbReference>
<feature type="domain" description="PA14" evidence="9">
    <location>
        <begin position="609"/>
        <end position="746"/>
    </location>
</feature>
<comment type="similarity">
    <text evidence="1">Belongs to the glycosyl hydrolase 43 family.</text>
</comment>
<evidence type="ECO:0000256" key="4">
    <source>
        <dbReference type="ARBA" id="ARBA00023277"/>
    </source>
</evidence>
<evidence type="ECO:0000313" key="10">
    <source>
        <dbReference type="EMBL" id="MBT1687038.1"/>
    </source>
</evidence>
<dbReference type="PANTHER" id="PTHR43772">
    <property type="entry name" value="ENDO-1,4-BETA-XYLANASE"/>
    <property type="match status" value="1"/>
</dbReference>
<dbReference type="Pfam" id="PF14200">
    <property type="entry name" value="RicinB_lectin_2"/>
    <property type="match status" value="3"/>
</dbReference>
<keyword evidence="8" id="KW-0732">Signal</keyword>
<dbReference type="InterPro" id="IPR006710">
    <property type="entry name" value="Glyco_hydro_43"/>
</dbReference>
<proteinExistence type="inferred from homology"/>
<keyword evidence="3" id="KW-0378">Hydrolase</keyword>
<dbReference type="GO" id="GO:0045493">
    <property type="term" value="P:xylan catabolic process"/>
    <property type="evidence" value="ECO:0007669"/>
    <property type="project" value="UniProtKB-KW"/>
</dbReference>
<evidence type="ECO:0000259" key="9">
    <source>
        <dbReference type="PROSITE" id="PS51820"/>
    </source>
</evidence>
<evidence type="ECO:0000256" key="6">
    <source>
        <dbReference type="PIRSR" id="PIRSR606710-1"/>
    </source>
</evidence>
<keyword evidence="2" id="KW-0624">Polysaccharide degradation</keyword>
<accession>A0AAP2GIK0</accession>
<organism evidence="10 11">
    <name type="scientific">Dawidia soli</name>
    <dbReference type="NCBI Taxonomy" id="2782352"/>
    <lineage>
        <taxon>Bacteria</taxon>
        <taxon>Pseudomonadati</taxon>
        <taxon>Bacteroidota</taxon>
        <taxon>Cytophagia</taxon>
        <taxon>Cytophagales</taxon>
        <taxon>Chryseotaleaceae</taxon>
        <taxon>Dawidia</taxon>
    </lineage>
</organism>
<feature type="signal peptide" evidence="8">
    <location>
        <begin position="1"/>
        <end position="21"/>
    </location>
</feature>
<keyword evidence="11" id="KW-1185">Reference proteome</keyword>
<name>A0AAP2GIK0_9BACT</name>
<reference evidence="10 11" key="1">
    <citation type="submission" date="2021-05" db="EMBL/GenBank/DDBJ databases">
        <title>A Polyphasic approach of four new species of the genus Ohtaekwangia: Ohtaekwangia histidinii sp. nov., Ohtaekwangia cretensis sp. nov., Ohtaekwangia indiensis sp. nov., Ohtaekwangia reichenbachii sp. nov. from diverse environment.</title>
        <authorList>
            <person name="Octaviana S."/>
        </authorList>
    </citation>
    <scope>NUCLEOTIDE SEQUENCE [LARGE SCALE GENOMIC DNA]</scope>
    <source>
        <strain evidence="10 11">PWU37</strain>
    </source>
</reference>
<dbReference type="CDD" id="cd00161">
    <property type="entry name" value="beta-trefoil_Ricin-like"/>
    <property type="match status" value="2"/>
</dbReference>
<dbReference type="InterPro" id="IPR011658">
    <property type="entry name" value="PA14_dom"/>
</dbReference>
<keyword evidence="5" id="KW-0326">Glycosidase</keyword>
<comment type="caution">
    <text evidence="10">The sequence shown here is derived from an EMBL/GenBank/DDBJ whole genome shotgun (WGS) entry which is preliminary data.</text>
</comment>
<dbReference type="InterPro" id="IPR023296">
    <property type="entry name" value="Glyco_hydro_beta-prop_sf"/>
</dbReference>
<dbReference type="GO" id="GO:0004553">
    <property type="term" value="F:hydrolase activity, hydrolyzing O-glycosyl compounds"/>
    <property type="evidence" value="ECO:0007669"/>
    <property type="project" value="InterPro"/>
</dbReference>
<dbReference type="AlphaFoldDB" id="A0AAP2GIK0"/>
<dbReference type="Pfam" id="PF04616">
    <property type="entry name" value="Glyco_hydro_43"/>
    <property type="match status" value="1"/>
</dbReference>
<dbReference type="Pfam" id="PF07691">
    <property type="entry name" value="PA14"/>
    <property type="match status" value="1"/>
</dbReference>
<dbReference type="InterPro" id="IPR037524">
    <property type="entry name" value="PA14/GLEYA"/>
</dbReference>
<dbReference type="PROSITE" id="PS51820">
    <property type="entry name" value="PA14"/>
    <property type="match status" value="1"/>
</dbReference>